<dbReference type="PANTHER" id="PTHR35276">
    <property type="entry name" value="S-ADENOSYL-L-METHIONINE-DEPENDENT METHYLTRANSFERASES SUPERFAMILY PROTEIN"/>
    <property type="match status" value="1"/>
</dbReference>
<accession>A0ABS2MNQ1</accession>
<dbReference type="InterPro" id="IPR010719">
    <property type="entry name" value="MnmM_MeTrfase"/>
</dbReference>
<sequence>MSVIRNLTDFNSMMLNQVLHEGMVAIDATLGNGYDAQRILQAIGKTGQLFGFDVQEDAIVMTRDKLRHLGYRNYKLFHMSHDCLLEMFDKDSIDFIVYNLGYMPGVNKTVSTAPDSTLMSIRQGLQLLKVGGIMSVSIYSGHESGKKEQAVLDPYFETLDTRTYHVTKYQFANQPKSAPYVYWIERKK</sequence>
<dbReference type="InterPro" id="IPR029063">
    <property type="entry name" value="SAM-dependent_MTases_sf"/>
</dbReference>
<dbReference type="Pfam" id="PF06962">
    <property type="entry name" value="rRNA_methylase"/>
    <property type="match status" value="1"/>
</dbReference>
<comment type="caution">
    <text evidence="1">The sequence shown here is derived from an EMBL/GenBank/DDBJ whole genome shotgun (WGS) entry which is preliminary data.</text>
</comment>
<dbReference type="Gene3D" id="3.40.50.150">
    <property type="entry name" value="Vaccinia Virus protein VP39"/>
    <property type="match status" value="1"/>
</dbReference>
<dbReference type="EMBL" id="JAFBDT010000003">
    <property type="protein sequence ID" value="MBM7561024.1"/>
    <property type="molecule type" value="Genomic_DNA"/>
</dbReference>
<protein>
    <recommendedName>
        <fullName evidence="3">rRNA methylase</fullName>
    </recommendedName>
</protein>
<organism evidence="1 2">
    <name type="scientific">Fusibacter tunisiensis</name>
    <dbReference type="NCBI Taxonomy" id="1008308"/>
    <lineage>
        <taxon>Bacteria</taxon>
        <taxon>Bacillati</taxon>
        <taxon>Bacillota</taxon>
        <taxon>Clostridia</taxon>
        <taxon>Eubacteriales</taxon>
        <taxon>Eubacteriales Family XII. Incertae Sedis</taxon>
        <taxon>Fusibacter</taxon>
    </lineage>
</organism>
<gene>
    <name evidence="1" type="ORF">JOC49_000541</name>
</gene>
<dbReference type="CDD" id="cd02440">
    <property type="entry name" value="AdoMet_MTases"/>
    <property type="match status" value="1"/>
</dbReference>
<dbReference type="PANTHER" id="PTHR35276:SF1">
    <property type="entry name" value="TRNA (MNM(5)S(2)U34)-METHYLTRANSFERASE, CHLOROPLASTIC"/>
    <property type="match status" value="1"/>
</dbReference>
<dbReference type="RefSeq" id="WP_204661976.1">
    <property type="nucleotide sequence ID" value="NZ_JAFBDT010000003.1"/>
</dbReference>
<keyword evidence="2" id="KW-1185">Reference proteome</keyword>
<evidence type="ECO:0000313" key="2">
    <source>
        <dbReference type="Proteomes" id="UP000767854"/>
    </source>
</evidence>
<dbReference type="Proteomes" id="UP000767854">
    <property type="component" value="Unassembled WGS sequence"/>
</dbReference>
<evidence type="ECO:0000313" key="1">
    <source>
        <dbReference type="EMBL" id="MBM7561024.1"/>
    </source>
</evidence>
<name>A0ABS2MNQ1_9FIRM</name>
<evidence type="ECO:0008006" key="3">
    <source>
        <dbReference type="Google" id="ProtNLM"/>
    </source>
</evidence>
<proteinExistence type="predicted"/>
<reference evidence="1 2" key="1">
    <citation type="submission" date="2021-01" db="EMBL/GenBank/DDBJ databases">
        <title>Genomic Encyclopedia of Type Strains, Phase IV (KMG-IV): sequencing the most valuable type-strain genomes for metagenomic binning, comparative biology and taxonomic classification.</title>
        <authorList>
            <person name="Goeker M."/>
        </authorList>
    </citation>
    <scope>NUCLEOTIDE SEQUENCE [LARGE SCALE GENOMIC DNA]</scope>
    <source>
        <strain evidence="1 2">DSM 24436</strain>
    </source>
</reference>
<dbReference type="SUPFAM" id="SSF53335">
    <property type="entry name" value="S-adenosyl-L-methionine-dependent methyltransferases"/>
    <property type="match status" value="1"/>
</dbReference>